<dbReference type="Pfam" id="PF01636">
    <property type="entry name" value="APH"/>
    <property type="match status" value="1"/>
</dbReference>
<dbReference type="RefSeq" id="WP_379288354.1">
    <property type="nucleotide sequence ID" value="NZ_JBHTIU010000039.1"/>
</dbReference>
<proteinExistence type="predicted"/>
<dbReference type="EMBL" id="JBHTIU010000039">
    <property type="protein sequence ID" value="MFD0869890.1"/>
    <property type="molecule type" value="Genomic_DNA"/>
</dbReference>
<dbReference type="SUPFAM" id="SSF56112">
    <property type="entry name" value="Protein kinase-like (PK-like)"/>
    <property type="match status" value="1"/>
</dbReference>
<evidence type="ECO:0000259" key="1">
    <source>
        <dbReference type="Pfam" id="PF01636"/>
    </source>
</evidence>
<sequence length="166" mass="19231">MVKVESFLRSIRRHYPDVPLSPVKEIGSGQNNVILQVGSDIIFRFPRYAAGIEQLKLEVQLLSIISKYVSLKVPYPTYRVLDTNKETHAFMGYIRIEGEPLDADGLNQIENYADKQRIADQLSDFLMELHQIDLGHFSNCLAVNKYDPFQEWRDLYDHIKKNCILS</sequence>
<gene>
    <name evidence="2" type="ORF">ACFQ03_12080</name>
</gene>
<comment type="caution">
    <text evidence="2">The sequence shown here is derived from an EMBL/GenBank/DDBJ whole genome shotgun (WGS) entry which is preliminary data.</text>
</comment>
<accession>A0ABW3D9Q0</accession>
<organism evidence="2 3">
    <name type="scientific">Paenibacillus residui</name>
    <dbReference type="NCBI Taxonomy" id="629724"/>
    <lineage>
        <taxon>Bacteria</taxon>
        <taxon>Bacillati</taxon>
        <taxon>Bacillota</taxon>
        <taxon>Bacilli</taxon>
        <taxon>Bacillales</taxon>
        <taxon>Paenibacillaceae</taxon>
        <taxon>Paenibacillus</taxon>
    </lineage>
</organism>
<dbReference type="Gene3D" id="3.90.1200.10">
    <property type="match status" value="1"/>
</dbReference>
<feature type="domain" description="Aminoglycoside phosphotransferase" evidence="1">
    <location>
        <begin position="23"/>
        <end position="136"/>
    </location>
</feature>
<dbReference type="Gene3D" id="3.30.200.20">
    <property type="entry name" value="Phosphorylase Kinase, domain 1"/>
    <property type="match status" value="1"/>
</dbReference>
<name>A0ABW3D9Q0_9BACL</name>
<reference evidence="3" key="1">
    <citation type="journal article" date="2019" name="Int. J. Syst. Evol. Microbiol.">
        <title>The Global Catalogue of Microorganisms (GCM) 10K type strain sequencing project: providing services to taxonomists for standard genome sequencing and annotation.</title>
        <authorList>
            <consortium name="The Broad Institute Genomics Platform"/>
            <consortium name="The Broad Institute Genome Sequencing Center for Infectious Disease"/>
            <person name="Wu L."/>
            <person name="Ma J."/>
        </authorList>
    </citation>
    <scope>NUCLEOTIDE SEQUENCE [LARGE SCALE GENOMIC DNA]</scope>
    <source>
        <strain evidence="3">CCUG 57263</strain>
    </source>
</reference>
<evidence type="ECO:0000313" key="2">
    <source>
        <dbReference type="EMBL" id="MFD0869890.1"/>
    </source>
</evidence>
<dbReference type="Proteomes" id="UP001597120">
    <property type="component" value="Unassembled WGS sequence"/>
</dbReference>
<keyword evidence="3" id="KW-1185">Reference proteome</keyword>
<protein>
    <submittedName>
        <fullName evidence="2">Phosphotransferase family protein</fullName>
    </submittedName>
</protein>
<dbReference type="InterPro" id="IPR002575">
    <property type="entry name" value="Aminoglycoside_PTrfase"/>
</dbReference>
<dbReference type="InterPro" id="IPR011009">
    <property type="entry name" value="Kinase-like_dom_sf"/>
</dbReference>
<evidence type="ECO:0000313" key="3">
    <source>
        <dbReference type="Proteomes" id="UP001597120"/>
    </source>
</evidence>